<comment type="caution">
    <text evidence="2">The sequence shown here is derived from an EMBL/GenBank/DDBJ whole genome shotgun (WGS) entry which is preliminary data.</text>
</comment>
<evidence type="ECO:0000256" key="1">
    <source>
        <dbReference type="SAM" id="MobiDB-lite"/>
    </source>
</evidence>
<sequence length="129" mass="14580">MLDIEKSVLQFPKRHQHVSGQQLRQQIFKVVQLASRAWCKPAERLTLVEALDEAIIDFRITFQLAKRLQAFASFGQFEDLARKLAELGREVGGWKRQLHPKGQNAVSRAKPQRASTLSTPSASTCEVIP</sequence>
<reference evidence="2" key="1">
    <citation type="submission" date="2020-10" db="EMBL/GenBank/DDBJ databases">
        <title>Phylogeny of dyella-like bacteria.</title>
        <authorList>
            <person name="Fu J."/>
        </authorList>
    </citation>
    <scope>NUCLEOTIDE SEQUENCE</scope>
    <source>
        <strain evidence="2">DHON07</strain>
    </source>
</reference>
<accession>A0ABS2KKB3</accession>
<name>A0ABS2KKB3_9GAMM</name>
<dbReference type="InterPro" id="IPR036583">
    <property type="entry name" value="23S_rRNA_IVS_sf"/>
</dbReference>
<dbReference type="EMBL" id="JADIKF010000040">
    <property type="protein sequence ID" value="MBM7131598.1"/>
    <property type="molecule type" value="Genomic_DNA"/>
</dbReference>
<organism evidence="2 3">
    <name type="scientific">Dyella mobilis</name>
    <dbReference type="NCBI Taxonomy" id="1849582"/>
    <lineage>
        <taxon>Bacteria</taxon>
        <taxon>Pseudomonadati</taxon>
        <taxon>Pseudomonadota</taxon>
        <taxon>Gammaproteobacteria</taxon>
        <taxon>Lysobacterales</taxon>
        <taxon>Rhodanobacteraceae</taxon>
        <taxon>Dyella</taxon>
    </lineage>
</organism>
<gene>
    <name evidence="2" type="ORF">ISS99_18910</name>
</gene>
<keyword evidence="3" id="KW-1185">Reference proteome</keyword>
<feature type="compositionally biased region" description="Polar residues" evidence="1">
    <location>
        <begin position="113"/>
        <end position="129"/>
    </location>
</feature>
<feature type="region of interest" description="Disordered" evidence="1">
    <location>
        <begin position="98"/>
        <end position="129"/>
    </location>
</feature>
<evidence type="ECO:0000313" key="3">
    <source>
        <dbReference type="Proteomes" id="UP001430193"/>
    </source>
</evidence>
<dbReference type="CDD" id="cd16376">
    <property type="entry name" value="Avd_like"/>
    <property type="match status" value="1"/>
</dbReference>
<dbReference type="InterPro" id="IPR055360">
    <property type="entry name" value="bAvd"/>
</dbReference>
<dbReference type="RefSeq" id="WP_204633157.1">
    <property type="nucleotide sequence ID" value="NZ_BSOC01000001.1"/>
</dbReference>
<proteinExistence type="predicted"/>
<dbReference type="Proteomes" id="UP001430193">
    <property type="component" value="Unassembled WGS sequence"/>
</dbReference>
<dbReference type="Gene3D" id="1.20.1440.60">
    <property type="entry name" value="23S rRNA-intervening sequence"/>
    <property type="match status" value="1"/>
</dbReference>
<protein>
    <submittedName>
        <fullName evidence="2">Four helix bundle protein</fullName>
    </submittedName>
</protein>
<evidence type="ECO:0000313" key="2">
    <source>
        <dbReference type="EMBL" id="MBM7131598.1"/>
    </source>
</evidence>